<proteinExistence type="predicted"/>
<accession>A0A1I5EF53</accession>
<keyword evidence="2" id="KW-1185">Reference proteome</keyword>
<protein>
    <submittedName>
        <fullName evidence="1">Uncharacterized protein</fullName>
    </submittedName>
</protein>
<dbReference type="Proteomes" id="UP000198968">
    <property type="component" value="Unassembled WGS sequence"/>
</dbReference>
<reference evidence="2" key="1">
    <citation type="submission" date="2016-10" db="EMBL/GenBank/DDBJ databases">
        <authorList>
            <person name="Varghese N."/>
            <person name="Submissions S."/>
        </authorList>
    </citation>
    <scope>NUCLEOTIDE SEQUENCE [LARGE SCALE GENOMIC DNA]</scope>
    <source>
        <strain evidence="2">OV426</strain>
    </source>
</reference>
<name>A0A1I5EF53_9GAMM</name>
<gene>
    <name evidence="1" type="ORF">SAMN05428971_2909</name>
</gene>
<evidence type="ECO:0000313" key="2">
    <source>
        <dbReference type="Proteomes" id="UP000198968"/>
    </source>
</evidence>
<dbReference type="AlphaFoldDB" id="A0A1I5EF53"/>
<dbReference type="EMBL" id="FOVG01000003">
    <property type="protein sequence ID" value="SFO10134.1"/>
    <property type="molecule type" value="Genomic_DNA"/>
</dbReference>
<dbReference type="RefSeq" id="WP_254772480.1">
    <property type="nucleotide sequence ID" value="NZ_FOVG01000003.1"/>
</dbReference>
<sequence>MPQITIHILNAQKKLNAHCEWLQTNLTDTYLQVTRLMPTPSVDVVVKAGKFVTLKKGMPVFVMKLVLSK</sequence>
<organism evidence="1 2">
    <name type="scientific">Candidatus Pantoea varia</name>
    <dbReference type="NCBI Taxonomy" id="1881036"/>
    <lineage>
        <taxon>Bacteria</taxon>
        <taxon>Pseudomonadati</taxon>
        <taxon>Pseudomonadota</taxon>
        <taxon>Gammaproteobacteria</taxon>
        <taxon>Enterobacterales</taxon>
        <taxon>Erwiniaceae</taxon>
        <taxon>Pantoea</taxon>
    </lineage>
</organism>
<evidence type="ECO:0000313" key="1">
    <source>
        <dbReference type="EMBL" id="SFO10134.1"/>
    </source>
</evidence>